<name>A0A8J6U0U7_9FLAO</name>
<evidence type="ECO:0000313" key="2">
    <source>
        <dbReference type="Proteomes" id="UP000621516"/>
    </source>
</evidence>
<protein>
    <submittedName>
        <fullName evidence="1">Uncharacterized protein</fullName>
    </submittedName>
</protein>
<sequence>MLEKSNLKTISKALALLGLTLALVLSPCKVRNFIQDELGVPQTEISNKNKTTFSESCSDFELSLKHLDLENNTVSNVFGVLNYLDFSFNTLAVKRSCLLPESYGAHTVSSIPFYILYQNFKDYL</sequence>
<keyword evidence="2" id="KW-1185">Reference proteome</keyword>
<organism evidence="1 2">
    <name type="scientific">Aestuariibaculum marinum</name>
    <dbReference type="NCBI Taxonomy" id="2683592"/>
    <lineage>
        <taxon>Bacteria</taxon>
        <taxon>Pseudomonadati</taxon>
        <taxon>Bacteroidota</taxon>
        <taxon>Flavobacteriia</taxon>
        <taxon>Flavobacteriales</taxon>
        <taxon>Flavobacteriaceae</taxon>
    </lineage>
</organism>
<dbReference type="Proteomes" id="UP000621516">
    <property type="component" value="Unassembled WGS sequence"/>
</dbReference>
<dbReference type="AlphaFoldDB" id="A0A8J6U0U7"/>
<accession>A0A8J6U0U7</accession>
<dbReference type="EMBL" id="JACVXD010000001">
    <property type="protein sequence ID" value="MBD0822520.1"/>
    <property type="molecule type" value="Genomic_DNA"/>
</dbReference>
<dbReference type="RefSeq" id="WP_188221841.1">
    <property type="nucleotide sequence ID" value="NZ_JACVXD010000001.1"/>
</dbReference>
<comment type="caution">
    <text evidence="1">The sequence shown here is derived from an EMBL/GenBank/DDBJ whole genome shotgun (WGS) entry which is preliminary data.</text>
</comment>
<gene>
    <name evidence="1" type="ORF">ICJ85_00660</name>
</gene>
<reference evidence="1 2" key="1">
    <citation type="journal article" date="2018" name="J. Microbiol.">
        <title>Aestuariibaculum marinum sp. nov., a marine bacterium isolated from seawater in South Korea.</title>
        <authorList>
            <person name="Choi J."/>
            <person name="Lee D."/>
            <person name="Jang J.H."/>
            <person name="Cha S."/>
            <person name="Seo T."/>
        </authorList>
    </citation>
    <scope>NUCLEOTIDE SEQUENCE [LARGE SCALE GENOMIC DNA]</scope>
    <source>
        <strain evidence="1 2">IP7</strain>
    </source>
</reference>
<proteinExistence type="predicted"/>
<evidence type="ECO:0000313" key="1">
    <source>
        <dbReference type="EMBL" id="MBD0822520.1"/>
    </source>
</evidence>